<gene>
    <name evidence="4" type="ORF">GCM10011515_07410</name>
</gene>
<feature type="transmembrane region" description="Helical" evidence="1">
    <location>
        <begin position="380"/>
        <end position="401"/>
    </location>
</feature>
<feature type="transmembrane region" description="Helical" evidence="1">
    <location>
        <begin position="36"/>
        <end position="57"/>
    </location>
</feature>
<dbReference type="EC" id="2.4.1.-" evidence="1"/>
<feature type="transmembrane region" description="Helical" evidence="1">
    <location>
        <begin position="325"/>
        <end position="349"/>
    </location>
</feature>
<dbReference type="EMBL" id="BMKL01000001">
    <property type="protein sequence ID" value="GGD90323.1"/>
    <property type="molecule type" value="Genomic_DNA"/>
</dbReference>
<feature type="transmembrane region" description="Helical" evidence="1">
    <location>
        <begin position="356"/>
        <end position="374"/>
    </location>
</feature>
<comment type="subcellular location">
    <subcellularLocation>
        <location evidence="1">Cell membrane</location>
    </subcellularLocation>
</comment>
<keyword evidence="1" id="KW-0812">Transmembrane</keyword>
<feature type="domain" description="Protein O-mannosyl-transferase C-terminal four TM" evidence="3">
    <location>
        <begin position="277"/>
        <end position="448"/>
    </location>
</feature>
<dbReference type="PANTHER" id="PTHR10050">
    <property type="entry name" value="DOLICHYL-PHOSPHATE-MANNOSE--PROTEIN MANNOSYLTRANSFERASE"/>
    <property type="match status" value="1"/>
</dbReference>
<feature type="domain" description="Glycosyltransferase RgtA/B/C/D-like" evidence="2">
    <location>
        <begin position="86"/>
        <end position="219"/>
    </location>
</feature>
<feature type="transmembrane region" description="Helical" evidence="1">
    <location>
        <begin position="156"/>
        <end position="175"/>
    </location>
</feature>
<dbReference type="InterPro" id="IPR027005">
    <property type="entry name" value="PMT-like"/>
</dbReference>
<dbReference type="Proteomes" id="UP000619041">
    <property type="component" value="Unassembled WGS sequence"/>
</dbReference>
<name>A0ABQ1S499_9SPHN</name>
<proteinExistence type="inferred from homology"/>
<evidence type="ECO:0000313" key="5">
    <source>
        <dbReference type="Proteomes" id="UP000619041"/>
    </source>
</evidence>
<evidence type="ECO:0000259" key="2">
    <source>
        <dbReference type="Pfam" id="PF13231"/>
    </source>
</evidence>
<protein>
    <recommendedName>
        <fullName evidence="1">Polyprenol-phosphate-mannose--protein mannosyltransferase</fullName>
        <ecNumber evidence="1">2.4.1.-</ecNumber>
    </recommendedName>
</protein>
<sequence>MVGSTHGSLLLPLPLRARRSYARRPMNSPPHHLRDPAGWCAAVAFAFLALVCLRLGIPSKPYFDEIHYLPAARALLAGTDWLNREHPMFGKVIIAAGIGLFGDHPWAWRLPSALAGTLTVWAAMRALWFASLSRFATLAYGVLLTSGFILFVHARIAMLDVFMVALVTVVFWQCAAAVREPEHGRRSLAIAGVALGLALGTKWNAIPLAPLPGLAFLAARLHACGWRGLIGRRGPPVPGIRLGEAAIWLGIVPLAVYALTYLPAFLVDPAEAGRRGLIGIHQMMLSMQESVVKPHPYQSVWTDWIINRRAIWYLYEPVDGAQRGVLLIGNPLTMLLGLPALAWCAWAGFARKRADALAAFLVFAASLAMWIVAAKPIQFYYHYFLPSMALLAALALALDALRSRGWGWLSWLVLAGSVGVFAWFFPILDASPLQGQRAFEHWMWVDSWR</sequence>
<comment type="similarity">
    <text evidence="1">Belongs to the glycosyltransferase 39 family.</text>
</comment>
<keyword evidence="5" id="KW-1185">Reference proteome</keyword>
<feature type="transmembrane region" description="Helical" evidence="1">
    <location>
        <begin position="408"/>
        <end position="428"/>
    </location>
</feature>
<comment type="function">
    <text evidence="1">Protein O-mannosyltransferase that catalyzes the transfer of a single mannose residue from a polyprenol phospho-mannosyl lipidic donor to the hydroxyl group of selected serine and threonine residues in acceptor proteins.</text>
</comment>
<dbReference type="Pfam" id="PF13231">
    <property type="entry name" value="PMT_2"/>
    <property type="match status" value="1"/>
</dbReference>
<dbReference type="Pfam" id="PF16192">
    <property type="entry name" value="PMT_4TMC"/>
    <property type="match status" value="1"/>
</dbReference>
<dbReference type="InterPro" id="IPR032421">
    <property type="entry name" value="PMT_4TMC"/>
</dbReference>
<keyword evidence="1" id="KW-1133">Transmembrane helix</keyword>
<feature type="transmembrane region" description="Helical" evidence="1">
    <location>
        <begin position="242"/>
        <end position="262"/>
    </location>
</feature>
<evidence type="ECO:0000256" key="1">
    <source>
        <dbReference type="RuleBase" id="RU367007"/>
    </source>
</evidence>
<keyword evidence="1 4" id="KW-0328">Glycosyltransferase</keyword>
<feature type="transmembrane region" description="Helical" evidence="1">
    <location>
        <begin position="126"/>
        <end position="150"/>
    </location>
</feature>
<evidence type="ECO:0000313" key="4">
    <source>
        <dbReference type="EMBL" id="GGD90323.1"/>
    </source>
</evidence>
<reference evidence="5" key="1">
    <citation type="journal article" date="2019" name="Int. J. Syst. Evol. Microbiol.">
        <title>The Global Catalogue of Microorganisms (GCM) 10K type strain sequencing project: providing services to taxonomists for standard genome sequencing and annotation.</title>
        <authorList>
            <consortium name="The Broad Institute Genomics Platform"/>
            <consortium name="The Broad Institute Genome Sequencing Center for Infectious Disease"/>
            <person name="Wu L."/>
            <person name="Ma J."/>
        </authorList>
    </citation>
    <scope>NUCLEOTIDE SEQUENCE [LARGE SCALE GENOMIC DNA]</scope>
    <source>
        <strain evidence="5">CGMCC 1.15959</strain>
    </source>
</reference>
<keyword evidence="1" id="KW-0472">Membrane</keyword>
<dbReference type="PANTHER" id="PTHR10050:SF46">
    <property type="entry name" value="PROTEIN O-MANNOSYL-TRANSFERASE 2"/>
    <property type="match status" value="1"/>
</dbReference>
<comment type="pathway">
    <text evidence="1">Protein modification; protein glycosylation.</text>
</comment>
<dbReference type="InterPro" id="IPR038731">
    <property type="entry name" value="RgtA/B/C-like"/>
</dbReference>
<keyword evidence="1" id="KW-0808">Transferase</keyword>
<accession>A0ABQ1S499</accession>
<comment type="caution">
    <text evidence="4">The sequence shown here is derived from an EMBL/GenBank/DDBJ whole genome shotgun (WGS) entry which is preliminary data.</text>
</comment>
<keyword evidence="1" id="KW-1003">Cell membrane</keyword>
<organism evidence="4 5">
    <name type="scientific">Tsuneonella deserti</name>
    <dbReference type="NCBI Taxonomy" id="2035528"/>
    <lineage>
        <taxon>Bacteria</taxon>
        <taxon>Pseudomonadati</taxon>
        <taxon>Pseudomonadota</taxon>
        <taxon>Alphaproteobacteria</taxon>
        <taxon>Sphingomonadales</taxon>
        <taxon>Erythrobacteraceae</taxon>
        <taxon>Tsuneonella</taxon>
    </lineage>
</organism>
<dbReference type="GO" id="GO:0016757">
    <property type="term" value="F:glycosyltransferase activity"/>
    <property type="evidence" value="ECO:0007669"/>
    <property type="project" value="UniProtKB-KW"/>
</dbReference>
<evidence type="ECO:0000259" key="3">
    <source>
        <dbReference type="Pfam" id="PF16192"/>
    </source>
</evidence>